<gene>
    <name evidence="2" type="ORF">H8B19_07505</name>
</gene>
<accession>A0A8J6ITW5</accession>
<keyword evidence="1" id="KW-0732">Signal</keyword>
<keyword evidence="3" id="KW-1185">Reference proteome</keyword>
<evidence type="ECO:0000313" key="3">
    <source>
        <dbReference type="Proteomes" id="UP000601768"/>
    </source>
</evidence>
<protein>
    <recommendedName>
        <fullName evidence="4">Acyloxyacyl hydrolase</fullName>
    </recommendedName>
</protein>
<dbReference type="RefSeq" id="WP_186506194.1">
    <property type="nucleotide sequence ID" value="NZ_JACNEP010000005.1"/>
</dbReference>
<evidence type="ECO:0008006" key="4">
    <source>
        <dbReference type="Google" id="ProtNLM"/>
    </source>
</evidence>
<feature type="chain" id="PRO_5035310965" description="Acyloxyacyl hydrolase" evidence="1">
    <location>
        <begin position="24"/>
        <end position="163"/>
    </location>
</feature>
<dbReference type="Proteomes" id="UP000601768">
    <property type="component" value="Unassembled WGS sequence"/>
</dbReference>
<organism evidence="2 3">
    <name type="scientific">Neptunicella marina</name>
    <dbReference type="NCBI Taxonomy" id="2125989"/>
    <lineage>
        <taxon>Bacteria</taxon>
        <taxon>Pseudomonadati</taxon>
        <taxon>Pseudomonadota</taxon>
        <taxon>Gammaproteobacteria</taxon>
        <taxon>Alteromonadales</taxon>
        <taxon>Alteromonadaceae</taxon>
        <taxon>Neptunicella</taxon>
    </lineage>
</organism>
<name>A0A8J6ITW5_9ALTE</name>
<proteinExistence type="predicted"/>
<dbReference type="EMBL" id="JACNEP010000005">
    <property type="protein sequence ID" value="MBC3765717.1"/>
    <property type="molecule type" value="Genomic_DNA"/>
</dbReference>
<reference evidence="2" key="2">
    <citation type="submission" date="2020-08" db="EMBL/GenBank/DDBJ databases">
        <authorList>
            <person name="Lai Q."/>
        </authorList>
    </citation>
    <scope>NUCLEOTIDE SEQUENCE</scope>
    <source>
        <strain evidence="2">S27-2</strain>
    </source>
</reference>
<reference evidence="2" key="1">
    <citation type="journal article" date="2018" name="Int. J. Syst. Evol. Microbiol.">
        <title>Neptunicella marina gen. nov., sp. nov., isolated from surface seawater.</title>
        <authorList>
            <person name="Liu X."/>
            <person name="Lai Q."/>
            <person name="Du Y."/>
            <person name="Zhang X."/>
            <person name="Liu Z."/>
            <person name="Sun F."/>
            <person name="Shao Z."/>
        </authorList>
    </citation>
    <scope>NUCLEOTIDE SEQUENCE</scope>
    <source>
        <strain evidence="2">S27-2</strain>
    </source>
</reference>
<evidence type="ECO:0000256" key="1">
    <source>
        <dbReference type="SAM" id="SignalP"/>
    </source>
</evidence>
<evidence type="ECO:0000313" key="2">
    <source>
        <dbReference type="EMBL" id="MBC3765717.1"/>
    </source>
</evidence>
<dbReference type="AlphaFoldDB" id="A0A8J6ITW5"/>
<feature type="signal peptide" evidence="1">
    <location>
        <begin position="1"/>
        <end position="23"/>
    </location>
</feature>
<comment type="caution">
    <text evidence="2">The sequence shown here is derived from an EMBL/GenBank/DDBJ whole genome shotgun (WGS) entry which is preliminary data.</text>
</comment>
<sequence length="163" mass="17784">MKTRILPFFVALPVIFLSNNLAAQEYDFSVGSGYPFFFNAEASMPVQEHKGRAWLSYRASLDHGAAVGYEYALDHQNQHAVGVIGGALGMKMKDCHGDDNTFGCALTAVFSDSAINGLGVTYSFSPYGLNNDGFKLRLEAGRGKISNRDGYYNGANLVLSYQF</sequence>